<keyword evidence="2" id="KW-0238">DNA-binding</keyword>
<evidence type="ECO:0000313" key="7">
    <source>
        <dbReference type="EMBL" id="SFE04132.1"/>
    </source>
</evidence>
<protein>
    <submittedName>
        <fullName evidence="7">Helix-turn-helix domain-containing protein</fullName>
    </submittedName>
</protein>
<dbReference type="InterPro" id="IPR018062">
    <property type="entry name" value="HTH_AraC-typ_CS"/>
</dbReference>
<keyword evidence="4" id="KW-0597">Phosphoprotein</keyword>
<feature type="modified residue" description="4-aspartylphosphate" evidence="4">
    <location>
        <position position="59"/>
    </location>
</feature>
<dbReference type="CDD" id="cd17536">
    <property type="entry name" value="REC_YesN-like"/>
    <property type="match status" value="1"/>
</dbReference>
<evidence type="ECO:0000256" key="1">
    <source>
        <dbReference type="ARBA" id="ARBA00023015"/>
    </source>
</evidence>
<dbReference type="PROSITE" id="PS00041">
    <property type="entry name" value="HTH_ARAC_FAMILY_1"/>
    <property type="match status" value="1"/>
</dbReference>
<dbReference type="PROSITE" id="PS01124">
    <property type="entry name" value="HTH_ARAC_FAMILY_2"/>
    <property type="match status" value="1"/>
</dbReference>
<dbReference type="STRING" id="1045775.SAMN05216378_2075"/>
<dbReference type="InterPro" id="IPR009057">
    <property type="entry name" value="Homeodomain-like_sf"/>
</dbReference>
<evidence type="ECO:0000256" key="3">
    <source>
        <dbReference type="ARBA" id="ARBA00023163"/>
    </source>
</evidence>
<gene>
    <name evidence="7" type="ORF">SAMN05216378_2075</name>
</gene>
<dbReference type="SUPFAM" id="SSF46689">
    <property type="entry name" value="Homeodomain-like"/>
    <property type="match status" value="2"/>
</dbReference>
<evidence type="ECO:0000313" key="8">
    <source>
        <dbReference type="Proteomes" id="UP000198855"/>
    </source>
</evidence>
<dbReference type="GO" id="GO:0003700">
    <property type="term" value="F:DNA-binding transcription factor activity"/>
    <property type="evidence" value="ECO:0007669"/>
    <property type="project" value="InterPro"/>
</dbReference>
<name>A0A1I1X9X4_9BACL</name>
<dbReference type="Gene3D" id="3.40.50.2300">
    <property type="match status" value="1"/>
</dbReference>
<dbReference type="Gene3D" id="1.10.10.60">
    <property type="entry name" value="Homeodomain-like"/>
    <property type="match status" value="2"/>
</dbReference>
<dbReference type="InterPro" id="IPR020449">
    <property type="entry name" value="Tscrpt_reg_AraC-type_HTH"/>
</dbReference>
<dbReference type="EMBL" id="FOMT01000002">
    <property type="protein sequence ID" value="SFE04132.1"/>
    <property type="molecule type" value="Genomic_DNA"/>
</dbReference>
<dbReference type="RefSeq" id="WP_091184315.1">
    <property type="nucleotide sequence ID" value="NZ_FOMT01000002.1"/>
</dbReference>
<evidence type="ECO:0000256" key="2">
    <source>
        <dbReference type="ARBA" id="ARBA00023125"/>
    </source>
</evidence>
<feature type="domain" description="HTH araC/xylS-type" evidence="5">
    <location>
        <begin position="151"/>
        <end position="248"/>
    </location>
</feature>
<dbReference type="InterPro" id="IPR018060">
    <property type="entry name" value="HTH_AraC"/>
</dbReference>
<keyword evidence="8" id="KW-1185">Reference proteome</keyword>
<reference evidence="8" key="1">
    <citation type="submission" date="2016-10" db="EMBL/GenBank/DDBJ databases">
        <authorList>
            <person name="Varghese N."/>
            <person name="Submissions S."/>
        </authorList>
    </citation>
    <scope>NUCLEOTIDE SEQUENCE [LARGE SCALE GENOMIC DNA]</scope>
    <source>
        <strain evidence="8">CGMCC 1.10784</strain>
    </source>
</reference>
<accession>A0A1I1X9X4</accession>
<sequence>MTRSPYSVLVVEDERWVRVVLREVLRETGLPFQIVQECTNGLEALDWLQGNTTDIVLADVKMPVMDGVSFIEQLAGLTNSPSVVFISGYDDFQAARKALRCGVIDYLMKPVEAEELAETLGKWMKEQERKKETDRSTAALCTEEGHGEIMERVLRLIHERPGHVSLAGIAAQVHMNASYLSQYFKQHTGRNFTDYVAGLRLEEAKMLVARTSLRISEIAERLGYSDIAYFSSTFKKTTGKSPLDFRRQEQVLRH</sequence>
<dbReference type="AlphaFoldDB" id="A0A1I1X9X4"/>
<dbReference type="PRINTS" id="PR00032">
    <property type="entry name" value="HTHARAC"/>
</dbReference>
<dbReference type="Pfam" id="PF12833">
    <property type="entry name" value="HTH_18"/>
    <property type="match status" value="1"/>
</dbReference>
<dbReference type="SMART" id="SM00448">
    <property type="entry name" value="REC"/>
    <property type="match status" value="1"/>
</dbReference>
<evidence type="ECO:0000259" key="6">
    <source>
        <dbReference type="PROSITE" id="PS50110"/>
    </source>
</evidence>
<feature type="domain" description="Response regulatory" evidence="6">
    <location>
        <begin position="7"/>
        <end position="124"/>
    </location>
</feature>
<dbReference type="SMART" id="SM00342">
    <property type="entry name" value="HTH_ARAC"/>
    <property type="match status" value="1"/>
</dbReference>
<dbReference type="Pfam" id="PF00072">
    <property type="entry name" value="Response_reg"/>
    <property type="match status" value="1"/>
</dbReference>
<dbReference type="SUPFAM" id="SSF52172">
    <property type="entry name" value="CheY-like"/>
    <property type="match status" value="1"/>
</dbReference>
<dbReference type="OrthoDB" id="159632at2"/>
<evidence type="ECO:0000256" key="4">
    <source>
        <dbReference type="PROSITE-ProRule" id="PRU00169"/>
    </source>
</evidence>
<organism evidence="7 8">
    <name type="scientific">Paenibacillus catalpae</name>
    <dbReference type="NCBI Taxonomy" id="1045775"/>
    <lineage>
        <taxon>Bacteria</taxon>
        <taxon>Bacillati</taxon>
        <taxon>Bacillota</taxon>
        <taxon>Bacilli</taxon>
        <taxon>Bacillales</taxon>
        <taxon>Paenibacillaceae</taxon>
        <taxon>Paenibacillus</taxon>
    </lineage>
</organism>
<keyword evidence="3" id="KW-0804">Transcription</keyword>
<dbReference type="PANTHER" id="PTHR43280">
    <property type="entry name" value="ARAC-FAMILY TRANSCRIPTIONAL REGULATOR"/>
    <property type="match status" value="1"/>
</dbReference>
<keyword evidence="1" id="KW-0805">Transcription regulation</keyword>
<proteinExistence type="predicted"/>
<dbReference type="InterPro" id="IPR011006">
    <property type="entry name" value="CheY-like_superfamily"/>
</dbReference>
<dbReference type="GO" id="GO:0000160">
    <property type="term" value="P:phosphorelay signal transduction system"/>
    <property type="evidence" value="ECO:0007669"/>
    <property type="project" value="InterPro"/>
</dbReference>
<dbReference type="InterPro" id="IPR001789">
    <property type="entry name" value="Sig_transdc_resp-reg_receiver"/>
</dbReference>
<dbReference type="GO" id="GO:0043565">
    <property type="term" value="F:sequence-specific DNA binding"/>
    <property type="evidence" value="ECO:0007669"/>
    <property type="project" value="InterPro"/>
</dbReference>
<evidence type="ECO:0000259" key="5">
    <source>
        <dbReference type="PROSITE" id="PS01124"/>
    </source>
</evidence>
<dbReference type="Proteomes" id="UP000198855">
    <property type="component" value="Unassembled WGS sequence"/>
</dbReference>
<dbReference type="PROSITE" id="PS50110">
    <property type="entry name" value="RESPONSE_REGULATORY"/>
    <property type="match status" value="1"/>
</dbReference>
<dbReference type="PANTHER" id="PTHR43280:SF28">
    <property type="entry name" value="HTH-TYPE TRANSCRIPTIONAL ACTIVATOR RHAS"/>
    <property type="match status" value="1"/>
</dbReference>